<dbReference type="InterPro" id="IPR036567">
    <property type="entry name" value="RHF-like"/>
</dbReference>
<dbReference type="SUPFAM" id="SSF69754">
    <property type="entry name" value="Ribosome binding protein Y (YfiA homologue)"/>
    <property type="match status" value="1"/>
</dbReference>
<name>U3U7F0_9GAMM</name>
<sequence length="62" mass="7176">MNLNIMILSKYSKEFGVHAIINMLHGILVTSSKHDDVYIAIKNVMNIPNKITTKVHYKYKSR</sequence>
<evidence type="ECO:0000313" key="1">
    <source>
        <dbReference type="EMBL" id="BAO00164.1"/>
    </source>
</evidence>
<gene>
    <name evidence="1" type="ORF">HHS_01940</name>
</gene>
<dbReference type="EMBL" id="AP012554">
    <property type="protein sequence ID" value="BAO00164.1"/>
    <property type="molecule type" value="Genomic_DNA"/>
</dbReference>
<dbReference type="OrthoDB" id="9795980at2"/>
<dbReference type="KEGG" id="hhs:HHS_01940"/>
<protein>
    <submittedName>
        <fullName evidence="1">Uncharacterized protein</fullName>
    </submittedName>
</protein>
<dbReference type="Proteomes" id="UP000016900">
    <property type="component" value="Chromosome"/>
</dbReference>
<accession>U3U7F0</accession>
<organism evidence="1 2">
    <name type="scientific">Candidatus Pantoea carbekii</name>
    <dbReference type="NCBI Taxonomy" id="1235990"/>
    <lineage>
        <taxon>Bacteria</taxon>
        <taxon>Pseudomonadati</taxon>
        <taxon>Pseudomonadota</taxon>
        <taxon>Gammaproteobacteria</taxon>
        <taxon>Enterobacterales</taxon>
        <taxon>Erwiniaceae</taxon>
        <taxon>Pantoea</taxon>
    </lineage>
</organism>
<dbReference type="AlphaFoldDB" id="U3U7F0"/>
<evidence type="ECO:0000313" key="2">
    <source>
        <dbReference type="Proteomes" id="UP000016900"/>
    </source>
</evidence>
<proteinExistence type="predicted"/>
<keyword evidence="2" id="KW-1185">Reference proteome</keyword>
<reference evidence="1 2" key="1">
    <citation type="submission" date="2012-10" db="EMBL/GenBank/DDBJ databases">
        <title>Genome sequence of the symbiont of the pentatomidae stink bug Halyomorpha halys.</title>
        <authorList>
            <person name="Kobayashi H."/>
            <person name="Fujii-Muramatsu R."/>
            <person name="Takeishi K."/>
            <person name="Noda H."/>
        </authorList>
    </citation>
    <scope>NUCLEOTIDE SEQUENCE [LARGE SCALE GENOMIC DNA]</scope>
</reference>